<proteinExistence type="predicted"/>
<evidence type="ECO:0000313" key="3">
    <source>
        <dbReference type="Proteomes" id="UP000299102"/>
    </source>
</evidence>
<dbReference type="EMBL" id="BGZK01000214">
    <property type="protein sequence ID" value="GBP28951.1"/>
    <property type="molecule type" value="Genomic_DNA"/>
</dbReference>
<dbReference type="Proteomes" id="UP000299102">
    <property type="component" value="Unassembled WGS sequence"/>
</dbReference>
<protein>
    <submittedName>
        <fullName evidence="2">Uncharacterized protein</fullName>
    </submittedName>
</protein>
<feature type="compositionally biased region" description="Polar residues" evidence="1">
    <location>
        <begin position="115"/>
        <end position="124"/>
    </location>
</feature>
<organism evidence="2 3">
    <name type="scientific">Eumeta variegata</name>
    <name type="common">Bagworm moth</name>
    <name type="synonym">Eumeta japonica</name>
    <dbReference type="NCBI Taxonomy" id="151549"/>
    <lineage>
        <taxon>Eukaryota</taxon>
        <taxon>Metazoa</taxon>
        <taxon>Ecdysozoa</taxon>
        <taxon>Arthropoda</taxon>
        <taxon>Hexapoda</taxon>
        <taxon>Insecta</taxon>
        <taxon>Pterygota</taxon>
        <taxon>Neoptera</taxon>
        <taxon>Endopterygota</taxon>
        <taxon>Lepidoptera</taxon>
        <taxon>Glossata</taxon>
        <taxon>Ditrysia</taxon>
        <taxon>Tineoidea</taxon>
        <taxon>Psychidae</taxon>
        <taxon>Oiketicinae</taxon>
        <taxon>Eumeta</taxon>
    </lineage>
</organism>
<feature type="compositionally biased region" description="Low complexity" evidence="1">
    <location>
        <begin position="172"/>
        <end position="193"/>
    </location>
</feature>
<sequence length="292" mass="32322">MRPVKCENKLKDESGKILFSIFYTINAHKIQGNVVGAGRRKIEPTRTENETRNRIENETTIRIENGTGTDIDNAAGVVNEHEVWATVKSVIGIGIDSKTGIEIDVDRHKDEEIHSSSMLRNSGYQLDGQASHKKRQYNSEKRSTPAPDVTTGGAGGGARECGACGKTGARWSSTGTTSSHSSTTTGNSSPGSTDIGMLYPVGEVPVTYMPAAPPTWKWNNSYIESQRRSSTYPLQFRKLTNRCFPHRPGLAKQSKFKKRKSSTVIAYEKGRRKKNTENTSSYKAHLHKRFQS</sequence>
<keyword evidence="3" id="KW-1185">Reference proteome</keyword>
<gene>
    <name evidence="2" type="ORF">EVAR_83850_1</name>
</gene>
<reference evidence="2 3" key="1">
    <citation type="journal article" date="2019" name="Commun. Biol.">
        <title>The bagworm genome reveals a unique fibroin gene that provides high tensile strength.</title>
        <authorList>
            <person name="Kono N."/>
            <person name="Nakamura H."/>
            <person name="Ohtoshi R."/>
            <person name="Tomita M."/>
            <person name="Numata K."/>
            <person name="Arakawa K."/>
        </authorList>
    </citation>
    <scope>NUCLEOTIDE SEQUENCE [LARGE SCALE GENOMIC DNA]</scope>
</reference>
<evidence type="ECO:0000313" key="2">
    <source>
        <dbReference type="EMBL" id="GBP28951.1"/>
    </source>
</evidence>
<name>A0A4C1UR67_EUMVA</name>
<comment type="caution">
    <text evidence="2">The sequence shown here is derived from an EMBL/GenBank/DDBJ whole genome shotgun (WGS) entry which is preliminary data.</text>
</comment>
<feature type="region of interest" description="Disordered" evidence="1">
    <location>
        <begin position="113"/>
        <end position="194"/>
    </location>
</feature>
<evidence type="ECO:0000256" key="1">
    <source>
        <dbReference type="SAM" id="MobiDB-lite"/>
    </source>
</evidence>
<dbReference type="AlphaFoldDB" id="A0A4C1UR67"/>
<feature type="region of interest" description="Disordered" evidence="1">
    <location>
        <begin position="270"/>
        <end position="292"/>
    </location>
</feature>
<accession>A0A4C1UR67</accession>